<dbReference type="GO" id="GO:0003677">
    <property type="term" value="F:DNA binding"/>
    <property type="evidence" value="ECO:0007669"/>
    <property type="project" value="UniProtKB-KW"/>
</dbReference>
<dbReference type="InterPro" id="IPR051399">
    <property type="entry name" value="RNA-guided_DNA_endo/Transpos"/>
</dbReference>
<feature type="domain" description="Transposase putative helix-turn-helix" evidence="10">
    <location>
        <begin position="1"/>
        <end position="46"/>
    </location>
</feature>
<dbReference type="GO" id="GO:0032196">
    <property type="term" value="P:transposition"/>
    <property type="evidence" value="ECO:0007669"/>
    <property type="project" value="UniProtKB-KW"/>
</dbReference>
<dbReference type="Pfam" id="PF07282">
    <property type="entry name" value="Cas12f1-like_TNB"/>
    <property type="match status" value="1"/>
</dbReference>
<protein>
    <submittedName>
        <fullName evidence="11">Transposase</fullName>
    </submittedName>
</protein>
<evidence type="ECO:0000256" key="4">
    <source>
        <dbReference type="ARBA" id="ARBA00022723"/>
    </source>
</evidence>
<dbReference type="GO" id="GO:0006310">
    <property type="term" value="P:DNA recombination"/>
    <property type="evidence" value="ECO:0007669"/>
    <property type="project" value="UniProtKB-KW"/>
</dbReference>
<keyword evidence="3" id="KW-0815">Transposition</keyword>
<feature type="domain" description="Probable transposase IS891/IS1136/IS1341" evidence="8">
    <location>
        <begin position="167"/>
        <end position="273"/>
    </location>
</feature>
<keyword evidence="7" id="KW-0233">DNA recombination</keyword>
<feature type="domain" description="Cas12f1-like TNB" evidence="9">
    <location>
        <begin position="285"/>
        <end position="352"/>
    </location>
</feature>
<evidence type="ECO:0000256" key="3">
    <source>
        <dbReference type="ARBA" id="ARBA00022578"/>
    </source>
</evidence>
<dbReference type="NCBIfam" id="NF038281">
    <property type="entry name" value="IS200_TnpB"/>
    <property type="match status" value="1"/>
</dbReference>
<dbReference type="InterPro" id="IPR021027">
    <property type="entry name" value="Transposase_put_HTH"/>
</dbReference>
<dbReference type="RefSeq" id="WP_073595329.1">
    <property type="nucleotide sequence ID" value="NZ_MRCE01000021.1"/>
</dbReference>
<evidence type="ECO:0000313" key="11">
    <source>
        <dbReference type="EMBL" id="OKH35599.1"/>
    </source>
</evidence>
<evidence type="ECO:0000256" key="1">
    <source>
        <dbReference type="ARBA" id="ARBA00008761"/>
    </source>
</evidence>
<comment type="similarity">
    <text evidence="1">In the C-terminal section; belongs to the transposase 35 family.</text>
</comment>
<proteinExistence type="inferred from homology"/>
<dbReference type="AlphaFoldDB" id="A0A1U7IF86"/>
<organism evidence="11 12">
    <name type="scientific">[Phormidium ambiguum] IAM M-71</name>
    <dbReference type="NCBI Taxonomy" id="454136"/>
    <lineage>
        <taxon>Bacteria</taxon>
        <taxon>Bacillati</taxon>
        <taxon>Cyanobacteriota</taxon>
        <taxon>Cyanophyceae</taxon>
        <taxon>Oscillatoriophycideae</taxon>
        <taxon>Aerosakkonematales</taxon>
        <taxon>Aerosakkonemataceae</taxon>
        <taxon>Floridanema</taxon>
    </lineage>
</organism>
<evidence type="ECO:0000259" key="8">
    <source>
        <dbReference type="Pfam" id="PF01385"/>
    </source>
</evidence>
<dbReference type="InterPro" id="IPR001959">
    <property type="entry name" value="Transposase"/>
</dbReference>
<evidence type="ECO:0000313" key="12">
    <source>
        <dbReference type="Proteomes" id="UP000185860"/>
    </source>
</evidence>
<evidence type="ECO:0000256" key="6">
    <source>
        <dbReference type="ARBA" id="ARBA00023125"/>
    </source>
</evidence>
<dbReference type="Proteomes" id="UP000185860">
    <property type="component" value="Unassembled WGS sequence"/>
</dbReference>
<dbReference type="Pfam" id="PF01385">
    <property type="entry name" value="OrfB_IS605"/>
    <property type="match status" value="1"/>
</dbReference>
<reference evidence="11 12" key="1">
    <citation type="submission" date="2016-11" db="EMBL/GenBank/DDBJ databases">
        <title>Draft Genome Sequences of Nine Cyanobacterial Strains from Diverse Habitats.</title>
        <authorList>
            <person name="Zhu T."/>
            <person name="Hou S."/>
            <person name="Lu X."/>
            <person name="Hess W.R."/>
        </authorList>
    </citation>
    <scope>NUCLEOTIDE SEQUENCE [LARGE SCALE GENOMIC DNA]</scope>
    <source>
        <strain evidence="11 12">IAM M-71</strain>
    </source>
</reference>
<dbReference type="GO" id="GO:0046872">
    <property type="term" value="F:metal ion binding"/>
    <property type="evidence" value="ECO:0007669"/>
    <property type="project" value="UniProtKB-KW"/>
</dbReference>
<gene>
    <name evidence="11" type="ORF">NIES2119_20250</name>
</gene>
<name>A0A1U7IF86_9CYAN</name>
<dbReference type="STRING" id="454136.NIES2119_20250"/>
<evidence type="ECO:0000256" key="5">
    <source>
        <dbReference type="ARBA" id="ARBA00022833"/>
    </source>
</evidence>
<evidence type="ECO:0000259" key="10">
    <source>
        <dbReference type="Pfam" id="PF12323"/>
    </source>
</evidence>
<accession>A0A1U7IF86</accession>
<comment type="similarity">
    <text evidence="2">In the N-terminal section; belongs to the transposase 2 family.</text>
</comment>
<dbReference type="OrthoDB" id="443538at2"/>
<evidence type="ECO:0000256" key="2">
    <source>
        <dbReference type="ARBA" id="ARBA00011044"/>
    </source>
</evidence>
<dbReference type="NCBIfam" id="NF040570">
    <property type="entry name" value="guided_TnpB"/>
    <property type="match status" value="1"/>
</dbReference>
<dbReference type="NCBIfam" id="TIGR01766">
    <property type="entry name" value="IS200/IS605 family accessory protein TnpB-like domain"/>
    <property type="match status" value="1"/>
</dbReference>
<sequence length="395" mass="45366">MFKAFKYRIYPTTAQTDLLVKSFGCCRWFYNYSLNLTTETYKKTGKGLSRNEIIKLLPQLKKEYEWLTEPPSQVLQQVALDLSSAFLNFFEKISKYPNFKKKHQRQSIRFPQGMKLSGDYLTLPKLGKVYCKVSRIPEGEFKSVTVSMTPSGEFYASCLFDDGKGKPEPIKDGKAVGIDLGITHFAITSDGTKHGNPKHYRKYEKKLAKYQKRLAKKQKGSNNRNQARKRVAKVHQKITRCREDFLHKLSRKLVDENQVVVVENLAVKNMLRNHKLAKSIADLGWGQFCTMLKYKAEWDGKIYIEVDRFFPSSKTCNHCLHQVGEMPLDIRSWQCPKCGTLHDRDINAAKNIRDEGLRMLEVGHTSFASGERVRPSKGTAFVRLRSVKEESSATA</sequence>
<dbReference type="InterPro" id="IPR010095">
    <property type="entry name" value="Cas12f1-like_TNB"/>
</dbReference>
<dbReference type="PANTHER" id="PTHR30405">
    <property type="entry name" value="TRANSPOSASE"/>
    <property type="match status" value="1"/>
</dbReference>
<dbReference type="EMBL" id="MRCE01000021">
    <property type="protein sequence ID" value="OKH35599.1"/>
    <property type="molecule type" value="Genomic_DNA"/>
</dbReference>
<dbReference type="Pfam" id="PF12323">
    <property type="entry name" value="HTH_OrfB_IS605"/>
    <property type="match status" value="1"/>
</dbReference>
<keyword evidence="4" id="KW-0479">Metal-binding</keyword>
<keyword evidence="5" id="KW-0862">Zinc</keyword>
<comment type="caution">
    <text evidence="11">The sequence shown here is derived from an EMBL/GenBank/DDBJ whole genome shotgun (WGS) entry which is preliminary data.</text>
</comment>
<evidence type="ECO:0000256" key="7">
    <source>
        <dbReference type="ARBA" id="ARBA00023172"/>
    </source>
</evidence>
<keyword evidence="6" id="KW-0238">DNA-binding</keyword>
<dbReference type="InterPro" id="IPR053522">
    <property type="entry name" value="RNA-guided_endonuclease_TnpB"/>
</dbReference>
<dbReference type="PANTHER" id="PTHR30405:SF25">
    <property type="entry name" value="RNA-GUIDED DNA ENDONUCLEASE INSQ-RELATED"/>
    <property type="match status" value="1"/>
</dbReference>
<evidence type="ECO:0000259" key="9">
    <source>
        <dbReference type="Pfam" id="PF07282"/>
    </source>
</evidence>